<evidence type="ECO:0000256" key="2">
    <source>
        <dbReference type="ARBA" id="ARBA00022741"/>
    </source>
</evidence>
<feature type="binding site" evidence="4">
    <location>
        <begin position="143"/>
        <end position="151"/>
    </location>
    <ligand>
        <name>ATP</name>
        <dbReference type="ChEBI" id="CHEBI:30616"/>
    </ligand>
</feature>
<dbReference type="Pfam" id="PF01812">
    <property type="entry name" value="5-FTHF_cyc-lig"/>
    <property type="match status" value="1"/>
</dbReference>
<dbReference type="GO" id="GO:0046872">
    <property type="term" value="F:metal ion binding"/>
    <property type="evidence" value="ECO:0007669"/>
    <property type="project" value="UniProtKB-KW"/>
</dbReference>
<dbReference type="EC" id="6.3.3.2" evidence="5"/>
<comment type="cofactor">
    <cofactor evidence="5">
        <name>Mg(2+)</name>
        <dbReference type="ChEBI" id="CHEBI:18420"/>
    </cofactor>
</comment>
<dbReference type="GO" id="GO:0035999">
    <property type="term" value="P:tetrahydrofolate interconversion"/>
    <property type="evidence" value="ECO:0007669"/>
    <property type="project" value="TreeGrafter"/>
</dbReference>
<name>A0A3N1NU61_9GAMM</name>
<dbReference type="AlphaFoldDB" id="A0A3N1NU61"/>
<dbReference type="GO" id="GO:0005524">
    <property type="term" value="F:ATP binding"/>
    <property type="evidence" value="ECO:0007669"/>
    <property type="project" value="UniProtKB-KW"/>
</dbReference>
<dbReference type="RefSeq" id="WP_246004462.1">
    <property type="nucleotide sequence ID" value="NZ_RJUK01000003.1"/>
</dbReference>
<keyword evidence="3 4" id="KW-0067">ATP-binding</keyword>
<keyword evidence="5" id="KW-0460">Magnesium</keyword>
<evidence type="ECO:0000256" key="3">
    <source>
        <dbReference type="ARBA" id="ARBA00022840"/>
    </source>
</evidence>
<dbReference type="GO" id="GO:0030272">
    <property type="term" value="F:5-formyltetrahydrofolate cyclo-ligase activity"/>
    <property type="evidence" value="ECO:0007669"/>
    <property type="project" value="UniProtKB-EC"/>
</dbReference>
<feature type="binding site" evidence="4">
    <location>
        <begin position="12"/>
        <end position="16"/>
    </location>
    <ligand>
        <name>ATP</name>
        <dbReference type="ChEBI" id="CHEBI:30616"/>
    </ligand>
</feature>
<protein>
    <recommendedName>
        <fullName evidence="5">5-formyltetrahydrofolate cyclo-ligase</fullName>
        <ecNumber evidence="5">6.3.3.2</ecNumber>
    </recommendedName>
</protein>
<dbReference type="SUPFAM" id="SSF100950">
    <property type="entry name" value="NagB/RpiA/CoA transferase-like"/>
    <property type="match status" value="1"/>
</dbReference>
<keyword evidence="5" id="KW-0479">Metal-binding</keyword>
<dbReference type="Proteomes" id="UP000273643">
    <property type="component" value="Unassembled WGS sequence"/>
</dbReference>
<evidence type="ECO:0000313" key="7">
    <source>
        <dbReference type="Proteomes" id="UP000273643"/>
    </source>
</evidence>
<organism evidence="6 7">
    <name type="scientific">Marinimicrobium koreense</name>
    <dbReference type="NCBI Taxonomy" id="306545"/>
    <lineage>
        <taxon>Bacteria</taxon>
        <taxon>Pseudomonadati</taxon>
        <taxon>Pseudomonadota</taxon>
        <taxon>Gammaproteobacteria</taxon>
        <taxon>Cellvibrionales</taxon>
        <taxon>Cellvibrionaceae</taxon>
        <taxon>Marinimicrobium</taxon>
    </lineage>
</organism>
<dbReference type="PIRSF" id="PIRSF006806">
    <property type="entry name" value="FTHF_cligase"/>
    <property type="match status" value="1"/>
</dbReference>
<dbReference type="InterPro" id="IPR002698">
    <property type="entry name" value="FTHF_cligase"/>
</dbReference>
<dbReference type="InterPro" id="IPR037171">
    <property type="entry name" value="NagB/RpiA_transferase-like"/>
</dbReference>
<keyword evidence="7" id="KW-1185">Reference proteome</keyword>
<reference evidence="6 7" key="1">
    <citation type="submission" date="2018-11" db="EMBL/GenBank/DDBJ databases">
        <title>Genomic Encyclopedia of Type Strains, Phase IV (KMG-IV): sequencing the most valuable type-strain genomes for metagenomic binning, comparative biology and taxonomic classification.</title>
        <authorList>
            <person name="Goeker M."/>
        </authorList>
    </citation>
    <scope>NUCLEOTIDE SEQUENCE [LARGE SCALE GENOMIC DNA]</scope>
    <source>
        <strain evidence="6 7">DSM 16974</strain>
    </source>
</reference>
<comment type="similarity">
    <text evidence="1 5">Belongs to the 5-formyltetrahydrofolate cyclo-ligase family.</text>
</comment>
<dbReference type="Gene3D" id="3.40.50.10420">
    <property type="entry name" value="NagB/RpiA/CoA transferase-like"/>
    <property type="match status" value="1"/>
</dbReference>
<evidence type="ECO:0000313" key="6">
    <source>
        <dbReference type="EMBL" id="ROQ18030.1"/>
    </source>
</evidence>
<accession>A0A3N1NU61</accession>
<keyword evidence="6" id="KW-0436">Ligase</keyword>
<comment type="caution">
    <text evidence="6">The sequence shown here is derived from an EMBL/GenBank/DDBJ whole genome shotgun (WGS) entry which is preliminary data.</text>
</comment>
<keyword evidence="2 4" id="KW-0547">Nucleotide-binding</keyword>
<dbReference type="EMBL" id="RJUK01000003">
    <property type="protein sequence ID" value="ROQ18030.1"/>
    <property type="molecule type" value="Genomic_DNA"/>
</dbReference>
<dbReference type="NCBIfam" id="TIGR02727">
    <property type="entry name" value="MTHFS_bact"/>
    <property type="match status" value="1"/>
</dbReference>
<dbReference type="PANTHER" id="PTHR23407">
    <property type="entry name" value="ATPASE INHIBITOR/5-FORMYLTETRAHYDROFOLATE CYCLO-LIGASE"/>
    <property type="match status" value="1"/>
</dbReference>
<evidence type="ECO:0000256" key="1">
    <source>
        <dbReference type="ARBA" id="ARBA00010638"/>
    </source>
</evidence>
<dbReference type="InterPro" id="IPR024185">
    <property type="entry name" value="FTHF_cligase-like_sf"/>
</dbReference>
<evidence type="ECO:0000256" key="4">
    <source>
        <dbReference type="PIRSR" id="PIRSR006806-1"/>
    </source>
</evidence>
<comment type="catalytic activity">
    <reaction evidence="5">
        <text>(6S)-5-formyl-5,6,7,8-tetrahydrofolate + ATP = (6R)-5,10-methenyltetrahydrofolate + ADP + phosphate</text>
        <dbReference type="Rhea" id="RHEA:10488"/>
        <dbReference type="ChEBI" id="CHEBI:30616"/>
        <dbReference type="ChEBI" id="CHEBI:43474"/>
        <dbReference type="ChEBI" id="CHEBI:57455"/>
        <dbReference type="ChEBI" id="CHEBI:57457"/>
        <dbReference type="ChEBI" id="CHEBI:456216"/>
        <dbReference type="EC" id="6.3.3.2"/>
    </reaction>
</comment>
<gene>
    <name evidence="6" type="ORF">EDC38_3003</name>
</gene>
<dbReference type="PANTHER" id="PTHR23407:SF1">
    <property type="entry name" value="5-FORMYLTETRAHYDROFOLATE CYCLO-LIGASE"/>
    <property type="match status" value="1"/>
</dbReference>
<feature type="binding site" evidence="4">
    <location>
        <position position="63"/>
    </location>
    <ligand>
        <name>substrate</name>
    </ligand>
</feature>
<proteinExistence type="inferred from homology"/>
<evidence type="ECO:0000256" key="5">
    <source>
        <dbReference type="RuleBase" id="RU361279"/>
    </source>
</evidence>
<sequence>MSTISEFPAPDKKQLRQRLRARRNGLTAQEHRDAAHAVARQISRTAEFIRSRRIAVYWPNDGEIDPTPIVERAWQLGKQCYLPVLHPIQPRRLWFVLWQRDTPLYPNRYGIPEPNPYREPRLAAPFLNLVLLPLVGFDANGGRLGMGGGFYDRTFAFKAGDGHIPGYGPDLFGLAHACQEVPALPIEPWDISLTAVVTDRGVVR</sequence>
<dbReference type="GO" id="GO:0009396">
    <property type="term" value="P:folic acid-containing compound biosynthetic process"/>
    <property type="evidence" value="ECO:0007669"/>
    <property type="project" value="TreeGrafter"/>
</dbReference>